<protein>
    <submittedName>
        <fullName evidence="2">Uncharacterized protein</fullName>
    </submittedName>
</protein>
<gene>
    <name evidence="2" type="ORF">OBRU01_15968</name>
</gene>
<evidence type="ECO:0000313" key="3">
    <source>
        <dbReference type="Proteomes" id="UP000037510"/>
    </source>
</evidence>
<dbReference type="STRING" id="104452.A0A0L7KX57"/>
<evidence type="ECO:0000256" key="1">
    <source>
        <dbReference type="SAM" id="MobiDB-lite"/>
    </source>
</evidence>
<name>A0A0L7KX57_OPEBR</name>
<feature type="compositionally biased region" description="Low complexity" evidence="1">
    <location>
        <begin position="119"/>
        <end position="130"/>
    </location>
</feature>
<feature type="region of interest" description="Disordered" evidence="1">
    <location>
        <begin position="224"/>
        <end position="253"/>
    </location>
</feature>
<evidence type="ECO:0000313" key="2">
    <source>
        <dbReference type="EMBL" id="KOB67848.1"/>
    </source>
</evidence>
<keyword evidence="3" id="KW-1185">Reference proteome</keyword>
<reference evidence="2 3" key="1">
    <citation type="journal article" date="2015" name="Genome Biol. Evol.">
        <title>The genome of winter moth (Operophtera brumata) provides a genomic perspective on sexual dimorphism and phenology.</title>
        <authorList>
            <person name="Derks M.F."/>
            <person name="Smit S."/>
            <person name="Salis L."/>
            <person name="Schijlen E."/>
            <person name="Bossers A."/>
            <person name="Mateman C."/>
            <person name="Pijl A.S."/>
            <person name="de Ridder D."/>
            <person name="Groenen M.A."/>
            <person name="Visser M.E."/>
            <person name="Megens H.J."/>
        </authorList>
    </citation>
    <scope>NUCLEOTIDE SEQUENCE [LARGE SCALE GENOMIC DNA]</scope>
    <source>
        <strain evidence="2">WM2013NL</strain>
        <tissue evidence="2">Head and thorax</tissue>
    </source>
</reference>
<sequence>MEHAKKMVLIDPSVIEKINQHNTVDSPISRLDTEMQKNLKSNIEDRKKCILYLQILQRYLHFTAEGRHPIELPIVSNIEVSDSVGDNSGYDTVDNKNKEIDVKDSVAVQTSSEDEEQENNTASNSNSPYSSNNILSLIPKTYVRKGEILLFLLSSNNNKIHWDGDGTITVDKEKIHGSNIVDLVNDTLRPLKRSDPIGWQKFAKIYIGNPKISDFIKQLRLKEDNERTPHNERTPQEREPFSTPIARPKSIRIKSVRTAKPRIDWEKWSPY</sequence>
<dbReference type="AlphaFoldDB" id="A0A0L7KX57"/>
<dbReference type="EMBL" id="JTDY01004713">
    <property type="protein sequence ID" value="KOB67848.1"/>
    <property type="molecule type" value="Genomic_DNA"/>
</dbReference>
<feature type="region of interest" description="Disordered" evidence="1">
    <location>
        <begin position="106"/>
        <end position="130"/>
    </location>
</feature>
<feature type="compositionally biased region" description="Basic and acidic residues" evidence="1">
    <location>
        <begin position="224"/>
        <end position="240"/>
    </location>
</feature>
<dbReference type="Proteomes" id="UP000037510">
    <property type="component" value="Unassembled WGS sequence"/>
</dbReference>
<comment type="caution">
    <text evidence="2">The sequence shown here is derived from an EMBL/GenBank/DDBJ whole genome shotgun (WGS) entry which is preliminary data.</text>
</comment>
<organism evidence="2 3">
    <name type="scientific">Operophtera brumata</name>
    <name type="common">Winter moth</name>
    <name type="synonym">Phalaena brumata</name>
    <dbReference type="NCBI Taxonomy" id="104452"/>
    <lineage>
        <taxon>Eukaryota</taxon>
        <taxon>Metazoa</taxon>
        <taxon>Ecdysozoa</taxon>
        <taxon>Arthropoda</taxon>
        <taxon>Hexapoda</taxon>
        <taxon>Insecta</taxon>
        <taxon>Pterygota</taxon>
        <taxon>Neoptera</taxon>
        <taxon>Endopterygota</taxon>
        <taxon>Lepidoptera</taxon>
        <taxon>Glossata</taxon>
        <taxon>Ditrysia</taxon>
        <taxon>Geometroidea</taxon>
        <taxon>Geometridae</taxon>
        <taxon>Larentiinae</taxon>
        <taxon>Operophtera</taxon>
    </lineage>
</organism>
<accession>A0A0L7KX57</accession>
<proteinExistence type="predicted"/>